<name>A0A0M3IX80_ASCLU</name>
<keyword evidence="1" id="KW-1185">Reference proteome</keyword>
<proteinExistence type="predicted"/>
<dbReference type="Proteomes" id="UP000036681">
    <property type="component" value="Unplaced"/>
</dbReference>
<reference evidence="2" key="1">
    <citation type="submission" date="2017-02" db="UniProtKB">
        <authorList>
            <consortium name="WormBaseParasite"/>
        </authorList>
    </citation>
    <scope>IDENTIFICATION</scope>
</reference>
<dbReference type="AlphaFoldDB" id="A0A0M3IX80"/>
<evidence type="ECO:0000313" key="2">
    <source>
        <dbReference type="WBParaSite" id="ALUE_0002335801-mRNA-1"/>
    </source>
</evidence>
<accession>A0A0M3IX80</accession>
<organism evidence="1 2">
    <name type="scientific">Ascaris lumbricoides</name>
    <name type="common">Giant roundworm</name>
    <dbReference type="NCBI Taxonomy" id="6252"/>
    <lineage>
        <taxon>Eukaryota</taxon>
        <taxon>Metazoa</taxon>
        <taxon>Ecdysozoa</taxon>
        <taxon>Nematoda</taxon>
        <taxon>Chromadorea</taxon>
        <taxon>Rhabditida</taxon>
        <taxon>Spirurina</taxon>
        <taxon>Ascaridomorpha</taxon>
        <taxon>Ascaridoidea</taxon>
        <taxon>Ascarididae</taxon>
        <taxon>Ascaris</taxon>
    </lineage>
</organism>
<evidence type="ECO:0000313" key="1">
    <source>
        <dbReference type="Proteomes" id="UP000036681"/>
    </source>
</evidence>
<sequence>MIAYDIDKFRAKNGRRKRRIKRFDINEADTDGYVNAT</sequence>
<protein>
    <submittedName>
        <fullName evidence="2">DUF444 family protein</fullName>
    </submittedName>
</protein>
<dbReference type="WBParaSite" id="ALUE_0002335801-mRNA-1">
    <property type="protein sequence ID" value="ALUE_0002335801-mRNA-1"/>
    <property type="gene ID" value="ALUE_0002335801"/>
</dbReference>